<evidence type="ECO:0000256" key="6">
    <source>
        <dbReference type="ARBA" id="ARBA00023136"/>
    </source>
</evidence>
<dbReference type="PANTHER" id="PTHR43484">
    <property type="match status" value="1"/>
</dbReference>
<dbReference type="SUPFAM" id="SSF101801">
    <property type="entry name" value="Surface presentation of antigens (SPOA)"/>
    <property type="match status" value="1"/>
</dbReference>
<dbReference type="GO" id="GO:0003774">
    <property type="term" value="F:cytoskeletal motor activity"/>
    <property type="evidence" value="ECO:0007669"/>
    <property type="project" value="UniProtKB-UniRule"/>
</dbReference>
<dbReference type="GO" id="GO:0005886">
    <property type="term" value="C:plasma membrane"/>
    <property type="evidence" value="ECO:0007669"/>
    <property type="project" value="UniProtKB-SubCell"/>
</dbReference>
<dbReference type="GO" id="GO:0006935">
    <property type="term" value="P:chemotaxis"/>
    <property type="evidence" value="ECO:0007669"/>
    <property type="project" value="UniProtKB-KW"/>
</dbReference>
<evidence type="ECO:0000259" key="8">
    <source>
        <dbReference type="Pfam" id="PF01052"/>
    </source>
</evidence>
<evidence type="ECO:0000256" key="5">
    <source>
        <dbReference type="ARBA" id="ARBA00022779"/>
    </source>
</evidence>
<protein>
    <recommendedName>
        <fullName evidence="2 7">Flagellar motor switch protein FliN</fullName>
    </recommendedName>
</protein>
<evidence type="ECO:0000313" key="9">
    <source>
        <dbReference type="EMBL" id="PSC06884.1"/>
    </source>
</evidence>
<name>A0A2T1HZ46_9HYPH</name>
<dbReference type="Pfam" id="PF01052">
    <property type="entry name" value="FliMN_C"/>
    <property type="match status" value="1"/>
</dbReference>
<dbReference type="RefSeq" id="WP_106334669.1">
    <property type="nucleotide sequence ID" value="NZ_PVZS01000001.1"/>
</dbReference>
<keyword evidence="9" id="KW-0966">Cell projection</keyword>
<comment type="caution">
    <text evidence="9">The sequence shown here is derived from an EMBL/GenBank/DDBJ whole genome shotgun (WGS) entry which is preliminary data.</text>
</comment>
<keyword evidence="9" id="KW-0969">Cilium</keyword>
<dbReference type="Gene3D" id="2.30.330.10">
    <property type="entry name" value="SpoA-like"/>
    <property type="match status" value="1"/>
</dbReference>
<keyword evidence="7" id="KW-0975">Bacterial flagellum</keyword>
<keyword evidence="4 7" id="KW-0145">Chemotaxis</keyword>
<keyword evidence="3 7" id="KW-1003">Cell membrane</keyword>
<sequence length="118" mass="12630">MAGPDDIPLPNLKGGDIDLGFADDAGGAFRDEPVTGKVAEDLEHVFDVPVNVSAVLGRTRLEVGELLRLGPGAVLELDRRVGEAIDIFVNDRLVARGEVVLVEDRLGVTMTEIIKADR</sequence>
<proteinExistence type="inferred from homology"/>
<evidence type="ECO:0000256" key="7">
    <source>
        <dbReference type="RuleBase" id="RU362074"/>
    </source>
</evidence>
<keyword evidence="6 7" id="KW-0472">Membrane</keyword>
<dbReference type="InterPro" id="IPR036429">
    <property type="entry name" value="SpoA-like_sf"/>
</dbReference>
<evidence type="ECO:0000256" key="3">
    <source>
        <dbReference type="ARBA" id="ARBA00022475"/>
    </source>
</evidence>
<evidence type="ECO:0000256" key="1">
    <source>
        <dbReference type="ARBA" id="ARBA00009226"/>
    </source>
</evidence>
<dbReference type="GO" id="GO:0009425">
    <property type="term" value="C:bacterial-type flagellum basal body"/>
    <property type="evidence" value="ECO:0007669"/>
    <property type="project" value="UniProtKB-SubCell"/>
</dbReference>
<feature type="domain" description="Flagellar motor switch protein FliN-like C-terminal" evidence="8">
    <location>
        <begin position="44"/>
        <end position="114"/>
    </location>
</feature>
<keyword evidence="10" id="KW-1185">Reference proteome</keyword>
<dbReference type="OrthoDB" id="9790303at2"/>
<evidence type="ECO:0000256" key="2">
    <source>
        <dbReference type="ARBA" id="ARBA00021897"/>
    </source>
</evidence>
<dbReference type="GO" id="GO:0071973">
    <property type="term" value="P:bacterial-type flagellum-dependent cell motility"/>
    <property type="evidence" value="ECO:0007669"/>
    <property type="project" value="UniProtKB-UniRule"/>
</dbReference>
<dbReference type="PANTHER" id="PTHR43484:SF1">
    <property type="entry name" value="FLAGELLAR MOTOR SWITCH PROTEIN FLIN"/>
    <property type="match status" value="1"/>
</dbReference>
<reference evidence="10" key="1">
    <citation type="submission" date="2018-03" db="EMBL/GenBank/DDBJ databases">
        <authorList>
            <person name="Sun L."/>
            <person name="Liu H."/>
            <person name="Chen W."/>
            <person name="Huang K."/>
            <person name="Liu W."/>
            <person name="Gao X."/>
        </authorList>
    </citation>
    <scope>NUCLEOTIDE SEQUENCE [LARGE SCALE GENOMIC DNA]</scope>
    <source>
        <strain evidence="10">SH9</strain>
    </source>
</reference>
<dbReference type="Proteomes" id="UP000239772">
    <property type="component" value="Unassembled WGS sequence"/>
</dbReference>
<evidence type="ECO:0000313" key="10">
    <source>
        <dbReference type="Proteomes" id="UP000239772"/>
    </source>
</evidence>
<dbReference type="InterPro" id="IPR051469">
    <property type="entry name" value="FliN/MopA/SpaO"/>
</dbReference>
<comment type="similarity">
    <text evidence="1 7">Belongs to the FliN/MopA/SpaO family.</text>
</comment>
<dbReference type="EMBL" id="PVZS01000001">
    <property type="protein sequence ID" value="PSC06884.1"/>
    <property type="molecule type" value="Genomic_DNA"/>
</dbReference>
<keyword evidence="5 7" id="KW-0283">Flagellar rotation</keyword>
<keyword evidence="9" id="KW-0282">Flagellum</keyword>
<evidence type="ECO:0000256" key="4">
    <source>
        <dbReference type="ARBA" id="ARBA00022500"/>
    </source>
</evidence>
<dbReference type="InterPro" id="IPR001172">
    <property type="entry name" value="FliN_T3SS_HrcQb"/>
</dbReference>
<dbReference type="NCBIfam" id="TIGR02480">
    <property type="entry name" value="fliN"/>
    <property type="match status" value="1"/>
</dbReference>
<accession>A0A2T1HZ46</accession>
<comment type="subcellular location">
    <subcellularLocation>
        <location evidence="7">Cell membrane</location>
        <topology evidence="7">Peripheral membrane protein</topology>
        <orientation evidence="7">Cytoplasmic side</orientation>
    </subcellularLocation>
    <subcellularLocation>
        <location evidence="7">Bacterial flagellum basal body</location>
    </subcellularLocation>
</comment>
<organism evidence="9 10">
    <name type="scientific">Alsobacter soli</name>
    <dbReference type="NCBI Taxonomy" id="2109933"/>
    <lineage>
        <taxon>Bacteria</taxon>
        <taxon>Pseudomonadati</taxon>
        <taxon>Pseudomonadota</taxon>
        <taxon>Alphaproteobacteria</taxon>
        <taxon>Hyphomicrobiales</taxon>
        <taxon>Alsobacteraceae</taxon>
        <taxon>Alsobacter</taxon>
    </lineage>
</organism>
<dbReference type="PRINTS" id="PR00956">
    <property type="entry name" value="FLGMOTORFLIN"/>
</dbReference>
<dbReference type="AlphaFoldDB" id="A0A2T1HZ46"/>
<gene>
    <name evidence="9" type="primary">fliN</name>
    <name evidence="9" type="ORF">SLNSH_00405</name>
</gene>
<dbReference type="InterPro" id="IPR012826">
    <property type="entry name" value="FliN"/>
</dbReference>
<dbReference type="InterPro" id="IPR001543">
    <property type="entry name" value="FliN-like_C"/>
</dbReference>
<comment type="function">
    <text evidence="7">FliN is one of three proteins (FliG, FliN, FliM) that form the rotor-mounted switch complex (C ring), located at the base of the basal body. This complex interacts with the CheY and CheZ chemotaxis proteins, in addition to contacting components of the motor that determine the direction of flagellar rotation.</text>
</comment>